<name>A0A519BEF2_ACIG2</name>
<proteinExistence type="predicted"/>
<sequence>MKLIHTAIKTVNLDKSLAFYTDILNMHIKEKKYIEAHKVTLVFLQDDASNFEIELIFEADAENEKTENVNYGHTNGADCSFAHFAFMTDNIDRDFIAMKEKGAVFMREPFYSLDKSMKLAFIKDPDDNTIELIQYFKL</sequence>
<evidence type="ECO:0000259" key="5">
    <source>
        <dbReference type="PROSITE" id="PS51819"/>
    </source>
</evidence>
<gene>
    <name evidence="6" type="ORF">EVJ46_08920</name>
</gene>
<dbReference type="Pfam" id="PF00903">
    <property type="entry name" value="Glyoxalase"/>
    <property type="match status" value="1"/>
</dbReference>
<dbReference type="PROSITE" id="PS51819">
    <property type="entry name" value="VOC"/>
    <property type="match status" value="1"/>
</dbReference>
<dbReference type="PANTHER" id="PTHR46036">
    <property type="entry name" value="LACTOYLGLUTATHIONE LYASE"/>
    <property type="match status" value="1"/>
</dbReference>
<accession>A0A519BEF2</accession>
<feature type="domain" description="VOC" evidence="5">
    <location>
        <begin position="2"/>
        <end position="135"/>
    </location>
</feature>
<evidence type="ECO:0000256" key="3">
    <source>
        <dbReference type="ARBA" id="ARBA00032460"/>
    </source>
</evidence>
<dbReference type="Gene3D" id="3.10.180.10">
    <property type="entry name" value="2,3-Dihydroxybiphenyl 1,2-Dioxygenase, domain 1"/>
    <property type="match status" value="1"/>
</dbReference>
<dbReference type="InterPro" id="IPR037523">
    <property type="entry name" value="VOC_core"/>
</dbReference>
<dbReference type="PANTHER" id="PTHR46036:SF5">
    <property type="entry name" value="LACTOYLGLUTATHIONE LYASE"/>
    <property type="match status" value="1"/>
</dbReference>
<evidence type="ECO:0000256" key="1">
    <source>
        <dbReference type="ARBA" id="ARBA00030291"/>
    </source>
</evidence>
<organism evidence="6 7">
    <name type="scientific">Acididesulfobacter guangdongensis</name>
    <dbReference type="NCBI Taxonomy" id="2597225"/>
    <lineage>
        <taxon>Bacteria</taxon>
        <taxon>Deltaproteobacteria</taxon>
        <taxon>Candidatus Acidulodesulfobacterales</taxon>
        <taxon>Candidatus Acididesulfobacter</taxon>
    </lineage>
</organism>
<dbReference type="GO" id="GO:0004462">
    <property type="term" value="F:lactoylglutathione lyase activity"/>
    <property type="evidence" value="ECO:0007669"/>
    <property type="project" value="TreeGrafter"/>
</dbReference>
<reference evidence="6 7" key="1">
    <citation type="journal article" date="2019" name="ISME J.">
        <title>Insights into ecological role of a new deltaproteobacterial order Candidatus Acidulodesulfobacterales by metagenomics and metatranscriptomics.</title>
        <authorList>
            <person name="Tan S."/>
            <person name="Liu J."/>
            <person name="Fang Y."/>
            <person name="Hedlund B.P."/>
            <person name="Lian Z.H."/>
            <person name="Huang L.Y."/>
            <person name="Li J.T."/>
            <person name="Huang L.N."/>
            <person name="Li W.J."/>
            <person name="Jiang H.C."/>
            <person name="Dong H.L."/>
            <person name="Shu W.S."/>
        </authorList>
    </citation>
    <scope>NUCLEOTIDE SEQUENCE [LARGE SCALE GENOMIC DNA]</scope>
    <source>
        <strain evidence="6">AP2</strain>
    </source>
</reference>
<dbReference type="GO" id="GO:0019243">
    <property type="term" value="P:methylglyoxal catabolic process to D-lactate via S-lactoyl-glutathione"/>
    <property type="evidence" value="ECO:0007669"/>
    <property type="project" value="TreeGrafter"/>
</dbReference>
<dbReference type="EMBL" id="SGBC01000004">
    <property type="protein sequence ID" value="RZD15646.1"/>
    <property type="molecule type" value="Genomic_DNA"/>
</dbReference>
<dbReference type="Proteomes" id="UP000316562">
    <property type="component" value="Unassembled WGS sequence"/>
</dbReference>
<dbReference type="AlphaFoldDB" id="A0A519BEF2"/>
<dbReference type="GO" id="GO:0005737">
    <property type="term" value="C:cytoplasm"/>
    <property type="evidence" value="ECO:0007669"/>
    <property type="project" value="TreeGrafter"/>
</dbReference>
<dbReference type="SUPFAM" id="SSF54593">
    <property type="entry name" value="Glyoxalase/Bleomycin resistance protein/Dihydroxybiphenyl dioxygenase"/>
    <property type="match status" value="1"/>
</dbReference>
<evidence type="ECO:0000313" key="7">
    <source>
        <dbReference type="Proteomes" id="UP000316562"/>
    </source>
</evidence>
<evidence type="ECO:0000256" key="4">
    <source>
        <dbReference type="ARBA" id="ARBA00033298"/>
    </source>
</evidence>
<protein>
    <recommendedName>
        <fullName evidence="2">Aldoketomutase</fullName>
    </recommendedName>
    <alternativeName>
        <fullName evidence="1">Ketone-aldehyde mutase</fullName>
    </alternativeName>
    <alternativeName>
        <fullName evidence="3">Methylglyoxalase</fullName>
    </alternativeName>
    <alternativeName>
        <fullName evidence="4">S-D-lactoylglutathione methylglyoxal lyase</fullName>
    </alternativeName>
</protein>
<dbReference type="InterPro" id="IPR004360">
    <property type="entry name" value="Glyas_Fos-R_dOase_dom"/>
</dbReference>
<evidence type="ECO:0000313" key="6">
    <source>
        <dbReference type="EMBL" id="RZD15646.1"/>
    </source>
</evidence>
<evidence type="ECO:0000256" key="2">
    <source>
        <dbReference type="ARBA" id="ARBA00030892"/>
    </source>
</evidence>
<dbReference type="InterPro" id="IPR029068">
    <property type="entry name" value="Glyas_Bleomycin-R_OHBP_Dase"/>
</dbReference>
<comment type="caution">
    <text evidence="6">The sequence shown here is derived from an EMBL/GenBank/DDBJ whole genome shotgun (WGS) entry which is preliminary data.</text>
</comment>